<proteinExistence type="predicted"/>
<dbReference type="GO" id="GO:0009103">
    <property type="term" value="P:lipopolysaccharide biosynthetic process"/>
    <property type="evidence" value="ECO:0007669"/>
    <property type="project" value="UniProtKB-ARBA"/>
</dbReference>
<keyword evidence="11" id="KW-1185">Reference proteome</keyword>
<evidence type="ECO:0000256" key="2">
    <source>
        <dbReference type="ARBA" id="ARBA00022475"/>
    </source>
</evidence>
<reference evidence="10 11" key="1">
    <citation type="submission" date="2016-10" db="EMBL/GenBank/DDBJ databases">
        <authorList>
            <person name="de Groot N.N."/>
        </authorList>
    </citation>
    <scope>NUCLEOTIDE SEQUENCE [LARGE SCALE GENOMIC DNA]</scope>
    <source>
        <strain evidence="10 11">RK1</strain>
    </source>
</reference>
<organism evidence="10 11">
    <name type="scientific">Parapedobacter indicus</name>
    <dbReference type="NCBI Taxonomy" id="1477437"/>
    <lineage>
        <taxon>Bacteria</taxon>
        <taxon>Pseudomonadati</taxon>
        <taxon>Bacteroidota</taxon>
        <taxon>Sphingobacteriia</taxon>
        <taxon>Sphingobacteriales</taxon>
        <taxon>Sphingobacteriaceae</taxon>
        <taxon>Parapedobacter</taxon>
    </lineage>
</organism>
<dbReference type="Pfam" id="PF13231">
    <property type="entry name" value="PMT_2"/>
    <property type="match status" value="1"/>
</dbReference>
<evidence type="ECO:0000313" key="11">
    <source>
        <dbReference type="Proteomes" id="UP000198670"/>
    </source>
</evidence>
<keyword evidence="5 8" id="KW-0812">Transmembrane</keyword>
<dbReference type="STRING" id="1477437.SAMN05444682_11059"/>
<feature type="transmembrane region" description="Helical" evidence="8">
    <location>
        <begin position="203"/>
        <end position="225"/>
    </location>
</feature>
<evidence type="ECO:0000256" key="6">
    <source>
        <dbReference type="ARBA" id="ARBA00022989"/>
    </source>
</evidence>
<dbReference type="GO" id="GO:0010041">
    <property type="term" value="P:response to iron(III) ion"/>
    <property type="evidence" value="ECO:0007669"/>
    <property type="project" value="TreeGrafter"/>
</dbReference>
<keyword evidence="4 10" id="KW-0808">Transferase</keyword>
<feature type="transmembrane region" description="Helical" evidence="8">
    <location>
        <begin position="326"/>
        <end position="344"/>
    </location>
</feature>
<accession>A0A1I3RQE7</accession>
<feature type="transmembrane region" description="Helical" evidence="8">
    <location>
        <begin position="380"/>
        <end position="398"/>
    </location>
</feature>
<dbReference type="RefSeq" id="WP_090629498.1">
    <property type="nucleotide sequence ID" value="NZ_FOQO01000010.1"/>
</dbReference>
<dbReference type="GO" id="GO:0005886">
    <property type="term" value="C:plasma membrane"/>
    <property type="evidence" value="ECO:0007669"/>
    <property type="project" value="UniProtKB-SubCell"/>
</dbReference>
<protein>
    <submittedName>
        <fullName evidence="10">4-amino-4-deoxy-L-arabinose transferase</fullName>
    </submittedName>
</protein>
<evidence type="ECO:0000256" key="8">
    <source>
        <dbReference type="SAM" id="Phobius"/>
    </source>
</evidence>
<keyword evidence="6 8" id="KW-1133">Transmembrane helix</keyword>
<feature type="transmembrane region" description="Helical" evidence="8">
    <location>
        <begin position="112"/>
        <end position="130"/>
    </location>
</feature>
<feature type="transmembrane region" description="Helical" evidence="8">
    <location>
        <begin position="80"/>
        <end position="100"/>
    </location>
</feature>
<evidence type="ECO:0000259" key="9">
    <source>
        <dbReference type="Pfam" id="PF13231"/>
    </source>
</evidence>
<evidence type="ECO:0000256" key="3">
    <source>
        <dbReference type="ARBA" id="ARBA00022676"/>
    </source>
</evidence>
<dbReference type="PANTHER" id="PTHR33908:SF3">
    <property type="entry name" value="UNDECAPRENYL PHOSPHATE-ALPHA-4-AMINO-4-DEOXY-L-ARABINOSE ARABINOSYL TRANSFERASE"/>
    <property type="match status" value="1"/>
</dbReference>
<dbReference type="Proteomes" id="UP000198670">
    <property type="component" value="Unassembled WGS sequence"/>
</dbReference>
<comment type="subcellular location">
    <subcellularLocation>
        <location evidence="1">Cell membrane</location>
        <topology evidence="1">Multi-pass membrane protein</topology>
    </subcellularLocation>
</comment>
<dbReference type="OrthoDB" id="9178203at2"/>
<sequence>MLNKRVFLLLCVIGIAVNGIGLFTGVMMIDGALYALIAKNMVLNANFEFLTLHGFDWLDKPHFPFWCTALSYRVFGITDFAYKLPAFIFWLIGLWYTYLLARRLHGRNVARIAVLIYLSALHLLLCNSAVNAEPYLTGMIVAAIYHFYRTYRGNAFSQLLMGTLWTAMAVMTKGIFVLIIIGSGFMVLWLVRKEWRQFLNYRWYLAVALLLVFILPELYCLYYQFDVRPMAEVFGRTHVSGIRFFFWDSQFGRFFNSGPITGHGDPFFYLHTLLWAFLPGSLLVPFAVYFSVAKRKPAIGHPLLWGSILITLLLFSASQFQLPHYLNALFPLMSIWVAQLLAGMDRLALNGVIHRVQWYSGLLIVILLCTLVFLFHDDNWWMFAIGIAGVGGATLVYGRRISANHTLFVSYAVGLLIGIFYGAYLYPGLLSYQSGDQMGRFINANLTGESHPDRIYVLDQEIENFTLGFRCEMPLRAIRSGEQWETLNDGSLLAVSTERLNEIPRDYEVEPVASFVGYRVSRLTPEFFYYRTRDAQLSKFQLVRLKKR</sequence>
<feature type="transmembrane region" description="Helical" evidence="8">
    <location>
        <begin position="164"/>
        <end position="191"/>
    </location>
</feature>
<dbReference type="InterPro" id="IPR038731">
    <property type="entry name" value="RgtA/B/C-like"/>
</dbReference>
<evidence type="ECO:0000256" key="1">
    <source>
        <dbReference type="ARBA" id="ARBA00004651"/>
    </source>
</evidence>
<keyword evidence="3" id="KW-0328">Glycosyltransferase</keyword>
<evidence type="ECO:0000256" key="7">
    <source>
        <dbReference type="ARBA" id="ARBA00023136"/>
    </source>
</evidence>
<gene>
    <name evidence="10" type="ORF">SAMN05444682_11059</name>
</gene>
<keyword evidence="7 8" id="KW-0472">Membrane</keyword>
<keyword evidence="2" id="KW-1003">Cell membrane</keyword>
<evidence type="ECO:0000313" key="10">
    <source>
        <dbReference type="EMBL" id="SFJ47501.1"/>
    </source>
</evidence>
<feature type="transmembrane region" description="Helical" evidence="8">
    <location>
        <begin position="356"/>
        <end position="374"/>
    </location>
</feature>
<dbReference type="AlphaFoldDB" id="A0A1I3RQE7"/>
<feature type="transmembrane region" description="Helical" evidence="8">
    <location>
        <begin position="267"/>
        <end position="290"/>
    </location>
</feature>
<name>A0A1I3RQE7_9SPHI</name>
<dbReference type="InterPro" id="IPR050297">
    <property type="entry name" value="LipidA_mod_glycosyltrf_83"/>
</dbReference>
<evidence type="ECO:0000256" key="5">
    <source>
        <dbReference type="ARBA" id="ARBA00022692"/>
    </source>
</evidence>
<feature type="transmembrane region" description="Helical" evidence="8">
    <location>
        <begin position="405"/>
        <end position="426"/>
    </location>
</feature>
<dbReference type="PANTHER" id="PTHR33908">
    <property type="entry name" value="MANNOSYLTRANSFERASE YKCB-RELATED"/>
    <property type="match status" value="1"/>
</dbReference>
<evidence type="ECO:0000256" key="4">
    <source>
        <dbReference type="ARBA" id="ARBA00022679"/>
    </source>
</evidence>
<feature type="transmembrane region" description="Helical" evidence="8">
    <location>
        <begin position="302"/>
        <end position="320"/>
    </location>
</feature>
<feature type="domain" description="Glycosyltransferase RgtA/B/C/D-like" evidence="9">
    <location>
        <begin position="59"/>
        <end position="219"/>
    </location>
</feature>
<dbReference type="EMBL" id="FOQO01000010">
    <property type="protein sequence ID" value="SFJ47501.1"/>
    <property type="molecule type" value="Genomic_DNA"/>
</dbReference>
<dbReference type="GO" id="GO:0016763">
    <property type="term" value="F:pentosyltransferase activity"/>
    <property type="evidence" value="ECO:0007669"/>
    <property type="project" value="TreeGrafter"/>
</dbReference>